<dbReference type="Pfam" id="PF05106">
    <property type="entry name" value="Phage_holin_3_1"/>
    <property type="match status" value="1"/>
</dbReference>
<gene>
    <name evidence="2" type="ORF">J2R62_15355</name>
</gene>
<dbReference type="EMBL" id="JAFNAA010000021">
    <property type="protein sequence ID" value="MBO1109562.1"/>
    <property type="molecule type" value="Genomic_DNA"/>
</dbReference>
<keyword evidence="1" id="KW-0472">Membrane</keyword>
<dbReference type="GeneID" id="69706422"/>
<dbReference type="InterPro" id="IPR006481">
    <property type="entry name" value="Phage_lambda_GpS_holin"/>
</dbReference>
<dbReference type="Proteomes" id="UP000664658">
    <property type="component" value="Unassembled WGS sequence"/>
</dbReference>
<feature type="transmembrane region" description="Helical" evidence="1">
    <location>
        <begin position="49"/>
        <end position="66"/>
    </location>
</feature>
<sequence length="118" mass="12659">MSASNPDIWTIAVTWLSQHKSVIAGFAMSVSVALLRLRGDQQKTRLEKISEAVLCGLLTVTVYHGFRMFGLQHESAAIFIGGAVGCLGAQEVRELMQSVINPVISAIASKRGGKNGPY</sequence>
<accession>A0A379CN22</accession>
<name>A0A379CN22_PLESH</name>
<protein>
    <submittedName>
        <fullName evidence="2">Phage holin, lambda family</fullName>
    </submittedName>
</protein>
<evidence type="ECO:0000313" key="2">
    <source>
        <dbReference type="EMBL" id="MBO1109562.1"/>
    </source>
</evidence>
<evidence type="ECO:0000313" key="3">
    <source>
        <dbReference type="Proteomes" id="UP000664658"/>
    </source>
</evidence>
<keyword evidence="1" id="KW-1133">Transmembrane helix</keyword>
<reference evidence="2" key="1">
    <citation type="submission" date="2021-03" db="EMBL/GenBank/DDBJ databases">
        <title>Plesiomonas shigelloides zfcc0051, isolated from zebrafish feces.</title>
        <authorList>
            <person name="Vanderhoek Z."/>
            <person name="Gaulke C."/>
        </authorList>
    </citation>
    <scope>NUCLEOTIDE SEQUENCE</scope>
    <source>
        <strain evidence="2">Zfcc0051</strain>
    </source>
</reference>
<dbReference type="NCBIfam" id="TIGR01594">
    <property type="entry name" value="holin_lambda"/>
    <property type="match status" value="1"/>
</dbReference>
<feature type="transmembrane region" description="Helical" evidence="1">
    <location>
        <begin position="20"/>
        <end position="37"/>
    </location>
</feature>
<keyword evidence="1" id="KW-0812">Transmembrane</keyword>
<organism evidence="2 3">
    <name type="scientific">Plesiomonas shigelloides</name>
    <name type="common">Aeromonas shigelloides</name>
    <dbReference type="NCBI Taxonomy" id="703"/>
    <lineage>
        <taxon>Bacteria</taxon>
        <taxon>Pseudomonadati</taxon>
        <taxon>Pseudomonadota</taxon>
        <taxon>Gammaproteobacteria</taxon>
        <taxon>Enterobacterales</taxon>
        <taxon>Enterobacteriaceae</taxon>
        <taxon>Plesiomonas</taxon>
    </lineage>
</organism>
<dbReference type="AlphaFoldDB" id="A0A379CN22"/>
<proteinExistence type="predicted"/>
<comment type="caution">
    <text evidence="2">The sequence shown here is derived from an EMBL/GenBank/DDBJ whole genome shotgun (WGS) entry which is preliminary data.</text>
</comment>
<dbReference type="RefSeq" id="WP_010863594.1">
    <property type="nucleotide sequence ID" value="NZ_CP027852.1"/>
</dbReference>
<evidence type="ECO:0000256" key="1">
    <source>
        <dbReference type="SAM" id="Phobius"/>
    </source>
</evidence>